<evidence type="ECO:0000313" key="2">
    <source>
        <dbReference type="Proteomes" id="UP000187185"/>
    </source>
</evidence>
<dbReference type="SUPFAM" id="SSF143011">
    <property type="entry name" value="RelE-like"/>
    <property type="match status" value="1"/>
</dbReference>
<dbReference type="InterPro" id="IPR035093">
    <property type="entry name" value="RelE/ParE_toxin_dom_sf"/>
</dbReference>
<evidence type="ECO:0000313" key="1">
    <source>
        <dbReference type="EMBL" id="APZ35460.1"/>
    </source>
</evidence>
<name>A0A1P8UBM5_9MICO</name>
<keyword evidence="2" id="KW-1185">Reference proteome</keyword>
<dbReference type="Pfam" id="PF05015">
    <property type="entry name" value="HigB-like_toxin"/>
    <property type="match status" value="1"/>
</dbReference>
<organism evidence="1 2">
    <name type="scientific">Microbacterium aurum</name>
    <dbReference type="NCBI Taxonomy" id="36805"/>
    <lineage>
        <taxon>Bacteria</taxon>
        <taxon>Bacillati</taxon>
        <taxon>Actinomycetota</taxon>
        <taxon>Actinomycetes</taxon>
        <taxon>Micrococcales</taxon>
        <taxon>Microbacteriaceae</taxon>
        <taxon>Microbacterium</taxon>
    </lineage>
</organism>
<dbReference type="AlphaFoldDB" id="A0A1P8UBM5"/>
<reference evidence="1 2" key="1">
    <citation type="submission" date="2016-12" db="EMBL/GenBank/DDBJ databases">
        <title>Complete genome sequence of Microbacterium aurum KACC 15219.</title>
        <authorList>
            <person name="Jung Y."/>
            <person name="Shin J.-H."/>
            <person name="Lee Y.-J."/>
            <person name="Yi H."/>
            <person name="Bahn Y.-S."/>
            <person name="Kim J.F."/>
            <person name="Lee D.-W."/>
        </authorList>
    </citation>
    <scope>NUCLEOTIDE SEQUENCE [LARGE SCALE GENOMIC DNA]</scope>
    <source>
        <strain evidence="1 2">KACC 15219</strain>
    </source>
</reference>
<dbReference type="RefSeq" id="WP_076691826.1">
    <property type="nucleotide sequence ID" value="NZ_CP018762.1"/>
</dbReference>
<protein>
    <submittedName>
        <fullName evidence="1">Killer protein</fullName>
    </submittedName>
</protein>
<proteinExistence type="predicted"/>
<accession>A0A1P8UBM5</accession>
<dbReference type="OrthoDB" id="9801102at2"/>
<dbReference type="Gene3D" id="3.30.2310.20">
    <property type="entry name" value="RelE-like"/>
    <property type="match status" value="1"/>
</dbReference>
<sequence>MIVSFRHKGLQALYETGSKKGVQPAHVPKLTRILGLLDVAQGPADLTIPGFRTHELKGDLAGHWSIWVNGNWRVTFRFVGQDVELVDHQDDH</sequence>
<dbReference type="PANTHER" id="PTHR40266">
    <property type="entry name" value="TOXIN HIGB-1"/>
    <property type="match status" value="1"/>
</dbReference>
<dbReference type="Proteomes" id="UP000187185">
    <property type="component" value="Chromosome"/>
</dbReference>
<dbReference type="InterPro" id="IPR007711">
    <property type="entry name" value="HigB-1"/>
</dbReference>
<gene>
    <name evidence="1" type="ORF">BOH66_15340</name>
</gene>
<dbReference type="EMBL" id="CP018762">
    <property type="protein sequence ID" value="APZ35460.1"/>
    <property type="molecule type" value="Genomic_DNA"/>
</dbReference>
<dbReference type="KEGG" id="maur:BOH66_15340"/>
<dbReference type="PANTHER" id="PTHR40266:SF2">
    <property type="entry name" value="TOXIN HIGB-1"/>
    <property type="match status" value="1"/>
</dbReference>
<dbReference type="STRING" id="36805.BOH66_15340"/>